<dbReference type="OrthoDB" id="9763786at2"/>
<keyword evidence="7" id="KW-0520">NAD</keyword>
<dbReference type="AlphaFoldDB" id="A0A3G1KVW2"/>
<keyword evidence="6 10" id="KW-1133">Transmembrane helix</keyword>
<sequence length="470" mass="49438">MSAVGYFFVSIGLALLILFDLYLMSSPKTAVKGNGIGAAAILAAIVATLFYYQIVTLKILWVCLLVGAVIGLYLGGKVKMMQMPEMVAFLHGLGGCAAVLLSITVLLNPGEVTSFSTFTGMLALAVGGLTFSGSMVAASKLHQIISSRPVVFPGHTRISVLALVVMGILVLGSLFFPGTMALLIAVCLTVSLCFGYLFTIRVGGADMPITISLLNSCSGVTGAMVGLATYDPLLIAGGGIVAAAGYLLTEIMCRAMNRSLLEVLSGKTTAPNINRAKTDVLDDPKDDVPMPQVQEKKTAGQILAEAQRIIIVPGYGMALAQAQREVKQLADLLERRGKEVKYAIHPVAGRMPGHMNVLLAEVDVDYDQLFEMDAINASFKETDLALIVGANDVVNPAANTAEGTPIYGMPILNAYEAKNVIICNYDTKPGYAGVENPLYKSANSLLILGDAKETVGNLAGALAQMEPAPS</sequence>
<evidence type="ECO:0000313" key="13">
    <source>
        <dbReference type="Proteomes" id="UP000323521"/>
    </source>
</evidence>
<dbReference type="PANTHER" id="PTHR44758:SF1">
    <property type="entry name" value="NAD(P) TRANSHYDROGENASE SUBUNIT BETA"/>
    <property type="match status" value="1"/>
</dbReference>
<evidence type="ECO:0000256" key="1">
    <source>
        <dbReference type="ARBA" id="ARBA00004141"/>
    </source>
</evidence>
<dbReference type="Gene3D" id="3.40.50.1220">
    <property type="entry name" value="TPP-binding domain"/>
    <property type="match status" value="1"/>
</dbReference>
<accession>A0A3G1KVW2</accession>
<dbReference type="RefSeq" id="WP_148135845.1">
    <property type="nucleotide sequence ID" value="NZ_CP017634.1"/>
</dbReference>
<evidence type="ECO:0000256" key="5">
    <source>
        <dbReference type="ARBA" id="ARBA00022967"/>
    </source>
</evidence>
<evidence type="ECO:0000259" key="11">
    <source>
        <dbReference type="Pfam" id="PF02233"/>
    </source>
</evidence>
<name>A0A3G1KVW2_FORW1</name>
<keyword evidence="4" id="KW-0521">NADP</keyword>
<evidence type="ECO:0000256" key="9">
    <source>
        <dbReference type="ARBA" id="ARBA00048202"/>
    </source>
</evidence>
<comment type="subcellular location">
    <subcellularLocation>
        <location evidence="1">Membrane</location>
        <topology evidence="1">Multi-pass membrane protein</topology>
    </subcellularLocation>
</comment>
<proteinExistence type="predicted"/>
<protein>
    <recommendedName>
        <fullName evidence="2">proton-translocating NAD(P)(+) transhydrogenase</fullName>
        <ecNumber evidence="2">7.1.1.1</ecNumber>
    </recommendedName>
</protein>
<dbReference type="EC" id="7.1.1.1" evidence="2"/>
<feature type="domain" description="NADP transhydrogenase beta-like" evidence="11">
    <location>
        <begin position="10"/>
        <end position="459"/>
    </location>
</feature>
<reference evidence="12 13" key="1">
    <citation type="submission" date="2016-10" db="EMBL/GenBank/DDBJ databases">
        <title>Complete Genome Sequence of Peptococcaceae strain DCMF.</title>
        <authorList>
            <person name="Edwards R.J."/>
            <person name="Holland S.I."/>
            <person name="Deshpande N.P."/>
            <person name="Wong Y.K."/>
            <person name="Ertan H."/>
            <person name="Manefield M."/>
            <person name="Russell T.L."/>
            <person name="Lee M.J."/>
        </authorList>
    </citation>
    <scope>NUCLEOTIDE SEQUENCE [LARGE SCALE GENOMIC DNA]</scope>
    <source>
        <strain evidence="12 13">DCMF</strain>
    </source>
</reference>
<comment type="catalytic activity">
    <reaction evidence="9">
        <text>NAD(+) + NADPH + H(+)(in) = NADH + NADP(+) + H(+)(out)</text>
        <dbReference type="Rhea" id="RHEA:47992"/>
        <dbReference type="ChEBI" id="CHEBI:15378"/>
        <dbReference type="ChEBI" id="CHEBI:57540"/>
        <dbReference type="ChEBI" id="CHEBI:57783"/>
        <dbReference type="ChEBI" id="CHEBI:57945"/>
        <dbReference type="ChEBI" id="CHEBI:58349"/>
        <dbReference type="EC" id="7.1.1.1"/>
    </reaction>
</comment>
<feature type="transmembrane region" description="Helical" evidence="10">
    <location>
        <begin position="59"/>
        <end position="76"/>
    </location>
</feature>
<dbReference type="PANTHER" id="PTHR44758">
    <property type="entry name" value="NAD(P) TRANSHYDROGENASE SUBUNIT BETA"/>
    <property type="match status" value="1"/>
</dbReference>
<feature type="transmembrane region" description="Helical" evidence="10">
    <location>
        <begin position="233"/>
        <end position="249"/>
    </location>
</feature>
<dbReference type="Proteomes" id="UP000323521">
    <property type="component" value="Chromosome"/>
</dbReference>
<feature type="transmembrane region" description="Helical" evidence="10">
    <location>
        <begin position="6"/>
        <end position="23"/>
    </location>
</feature>
<dbReference type="Pfam" id="PF02233">
    <property type="entry name" value="PNTB"/>
    <property type="match status" value="1"/>
</dbReference>
<keyword evidence="13" id="KW-1185">Reference proteome</keyword>
<gene>
    <name evidence="12" type="ORF">DCMF_18815</name>
</gene>
<evidence type="ECO:0000256" key="3">
    <source>
        <dbReference type="ARBA" id="ARBA00022692"/>
    </source>
</evidence>
<dbReference type="SUPFAM" id="SSF52467">
    <property type="entry name" value="DHS-like NAD/FAD-binding domain"/>
    <property type="match status" value="1"/>
</dbReference>
<feature type="transmembrane region" description="Helical" evidence="10">
    <location>
        <begin position="182"/>
        <end position="200"/>
    </location>
</feature>
<keyword evidence="8 10" id="KW-0472">Membrane</keyword>
<evidence type="ECO:0000256" key="6">
    <source>
        <dbReference type="ARBA" id="ARBA00022989"/>
    </source>
</evidence>
<feature type="transmembrane region" description="Helical" evidence="10">
    <location>
        <begin position="88"/>
        <end position="107"/>
    </location>
</feature>
<feature type="transmembrane region" description="Helical" evidence="10">
    <location>
        <begin position="158"/>
        <end position="176"/>
    </location>
</feature>
<feature type="transmembrane region" description="Helical" evidence="10">
    <location>
        <begin position="35"/>
        <end position="53"/>
    </location>
</feature>
<dbReference type="KEGG" id="fwa:DCMF_18815"/>
<dbReference type="GO" id="GO:0008750">
    <property type="term" value="F:proton-translocating NAD(P)+ transhydrogenase activity"/>
    <property type="evidence" value="ECO:0007669"/>
    <property type="project" value="UniProtKB-EC"/>
</dbReference>
<organism evidence="12 13">
    <name type="scientific">Formimonas warabiya</name>
    <dbReference type="NCBI Taxonomy" id="1761012"/>
    <lineage>
        <taxon>Bacteria</taxon>
        <taxon>Bacillati</taxon>
        <taxon>Bacillota</taxon>
        <taxon>Clostridia</taxon>
        <taxon>Eubacteriales</taxon>
        <taxon>Peptococcaceae</taxon>
        <taxon>Candidatus Formimonas</taxon>
    </lineage>
</organism>
<evidence type="ECO:0000256" key="8">
    <source>
        <dbReference type="ARBA" id="ARBA00023136"/>
    </source>
</evidence>
<evidence type="ECO:0000256" key="2">
    <source>
        <dbReference type="ARBA" id="ARBA00012943"/>
    </source>
</evidence>
<evidence type="ECO:0000256" key="4">
    <source>
        <dbReference type="ARBA" id="ARBA00022857"/>
    </source>
</evidence>
<dbReference type="InterPro" id="IPR034300">
    <property type="entry name" value="PNTB-like"/>
</dbReference>
<keyword evidence="3 10" id="KW-0812">Transmembrane</keyword>
<dbReference type="InterPro" id="IPR029035">
    <property type="entry name" value="DHS-like_NAD/FAD-binding_dom"/>
</dbReference>
<dbReference type="EMBL" id="CP017634">
    <property type="protein sequence ID" value="ATW26527.1"/>
    <property type="molecule type" value="Genomic_DNA"/>
</dbReference>
<keyword evidence="5" id="KW-1278">Translocase</keyword>
<evidence type="ECO:0000256" key="10">
    <source>
        <dbReference type="SAM" id="Phobius"/>
    </source>
</evidence>
<evidence type="ECO:0000256" key="7">
    <source>
        <dbReference type="ARBA" id="ARBA00023027"/>
    </source>
</evidence>
<feature type="transmembrane region" description="Helical" evidence="10">
    <location>
        <begin position="119"/>
        <end position="138"/>
    </location>
</feature>
<evidence type="ECO:0000313" key="12">
    <source>
        <dbReference type="EMBL" id="ATW26527.1"/>
    </source>
</evidence>
<dbReference type="GO" id="GO:0016020">
    <property type="term" value="C:membrane"/>
    <property type="evidence" value="ECO:0007669"/>
    <property type="project" value="UniProtKB-SubCell"/>
</dbReference>